<feature type="transmembrane region" description="Helical" evidence="7">
    <location>
        <begin position="77"/>
        <end position="97"/>
    </location>
</feature>
<feature type="transmembrane region" description="Helical" evidence="7">
    <location>
        <begin position="330"/>
        <end position="351"/>
    </location>
</feature>
<organism evidence="8 9">
    <name type="scientific">Fibrivirga algicola</name>
    <dbReference type="NCBI Taxonomy" id="2950420"/>
    <lineage>
        <taxon>Bacteria</taxon>
        <taxon>Pseudomonadati</taxon>
        <taxon>Bacteroidota</taxon>
        <taxon>Cytophagia</taxon>
        <taxon>Cytophagales</taxon>
        <taxon>Spirosomataceae</taxon>
        <taxon>Fibrivirga</taxon>
    </lineage>
</organism>
<sequence length="363" mass="39745">MNQDMRLTISLLFGFFAALGICWILLPLLIRLSPAIGLVDKPNDRKVHQQAIPAIGGLTIGLAVCCTALIYPPLQVLFLRYVPLGFALFILLVTGVVDDRLNMRPSVRLLIQLGCATAVAHYGIRLTSLHGLFSINELPLFIQYGLTVLILTGMANAFNLIDGIDGLAGSIALINMLMFSALAFVIDQRTWLALLLPVSGALLAFLKFNWRPARLFMGDGGSVVLGFLIAVLGVVFVESAYNQSSSYAPQVVVAVLASCMIPVLDALRVFTSRLYKGSSPFLADKNHMHHLLLKHRLAHSQIALRIGGIHMLLVVLSVVAAFGLSISVVLFAQIVYVFLYTRFMQLSYSFLKSYRLVKQLANS</sequence>
<dbReference type="InterPro" id="IPR018480">
    <property type="entry name" value="PNAcMuramoyl-5peptid_Trfase_CS"/>
</dbReference>
<protein>
    <submittedName>
        <fullName evidence="8">Undecaprenyl/decaprenyl-phosphate alpha-N-acetylglucosaminyl 1-phosphate transferase</fullName>
    </submittedName>
</protein>
<dbReference type="CDD" id="cd06853">
    <property type="entry name" value="GT_WecA_like"/>
    <property type="match status" value="1"/>
</dbReference>
<dbReference type="InterPro" id="IPR000715">
    <property type="entry name" value="Glycosyl_transferase_4"/>
</dbReference>
<feature type="transmembrane region" description="Helical" evidence="7">
    <location>
        <begin position="302"/>
        <end position="324"/>
    </location>
</feature>
<dbReference type="GO" id="GO:0016740">
    <property type="term" value="F:transferase activity"/>
    <property type="evidence" value="ECO:0007669"/>
    <property type="project" value="UniProtKB-KW"/>
</dbReference>
<evidence type="ECO:0000256" key="4">
    <source>
        <dbReference type="ARBA" id="ARBA00022692"/>
    </source>
</evidence>
<feature type="transmembrane region" description="Helical" evidence="7">
    <location>
        <begin position="140"/>
        <end position="160"/>
    </location>
</feature>
<name>A0ABX0QFX8_9BACT</name>
<keyword evidence="2" id="KW-1003">Cell membrane</keyword>
<feature type="transmembrane region" description="Helical" evidence="7">
    <location>
        <begin position="247"/>
        <end position="267"/>
    </location>
</feature>
<reference evidence="9" key="1">
    <citation type="submission" date="2019-09" db="EMBL/GenBank/DDBJ databases">
        <authorList>
            <person name="Jung D.-H."/>
        </authorList>
    </citation>
    <scope>NUCLEOTIDE SEQUENCE [LARGE SCALE GENOMIC DNA]</scope>
    <source>
        <strain evidence="9">JA-25</strain>
    </source>
</reference>
<feature type="transmembrane region" description="Helical" evidence="7">
    <location>
        <begin position="192"/>
        <end position="210"/>
    </location>
</feature>
<comment type="caution">
    <text evidence="8">The sequence shown here is derived from an EMBL/GenBank/DDBJ whole genome shotgun (WGS) entry which is preliminary data.</text>
</comment>
<feature type="transmembrane region" description="Helical" evidence="7">
    <location>
        <begin position="167"/>
        <end position="186"/>
    </location>
</feature>
<accession>A0ABX0QFX8</accession>
<dbReference type="PROSITE" id="PS01348">
    <property type="entry name" value="MRAY_2"/>
    <property type="match status" value="1"/>
</dbReference>
<dbReference type="EMBL" id="WAEL01000002">
    <property type="protein sequence ID" value="NID09887.1"/>
    <property type="molecule type" value="Genomic_DNA"/>
</dbReference>
<keyword evidence="5 7" id="KW-1133">Transmembrane helix</keyword>
<evidence type="ECO:0000256" key="6">
    <source>
        <dbReference type="ARBA" id="ARBA00023136"/>
    </source>
</evidence>
<keyword evidence="4 7" id="KW-0812">Transmembrane</keyword>
<evidence type="ECO:0000256" key="3">
    <source>
        <dbReference type="ARBA" id="ARBA00022679"/>
    </source>
</evidence>
<dbReference type="RefSeq" id="WP_085412233.1">
    <property type="nucleotide sequence ID" value="NZ_WAEL01000002.1"/>
</dbReference>
<feature type="transmembrane region" description="Helical" evidence="7">
    <location>
        <begin position="51"/>
        <end position="71"/>
    </location>
</feature>
<evidence type="ECO:0000256" key="2">
    <source>
        <dbReference type="ARBA" id="ARBA00022475"/>
    </source>
</evidence>
<evidence type="ECO:0000256" key="5">
    <source>
        <dbReference type="ARBA" id="ARBA00022989"/>
    </source>
</evidence>
<evidence type="ECO:0000313" key="9">
    <source>
        <dbReference type="Proteomes" id="UP000606008"/>
    </source>
</evidence>
<dbReference type="PANTHER" id="PTHR22926:SF3">
    <property type="entry name" value="UNDECAPRENYL-PHOSPHATE ALPHA-N-ACETYLGLUCOSAMINYL 1-PHOSPHATE TRANSFERASE"/>
    <property type="match status" value="1"/>
</dbReference>
<dbReference type="PANTHER" id="PTHR22926">
    <property type="entry name" value="PHOSPHO-N-ACETYLMURAMOYL-PENTAPEPTIDE-TRANSFERASE"/>
    <property type="match status" value="1"/>
</dbReference>
<dbReference type="Proteomes" id="UP000606008">
    <property type="component" value="Unassembled WGS sequence"/>
</dbReference>
<keyword evidence="6 7" id="KW-0472">Membrane</keyword>
<keyword evidence="3 8" id="KW-0808">Transferase</keyword>
<feature type="transmembrane region" description="Helical" evidence="7">
    <location>
        <begin position="222"/>
        <end position="241"/>
    </location>
</feature>
<comment type="subcellular location">
    <subcellularLocation>
        <location evidence="1">Cell membrane</location>
        <topology evidence="1">Multi-pass membrane protein</topology>
    </subcellularLocation>
</comment>
<gene>
    <name evidence="8" type="ORF">F7231_06865</name>
</gene>
<evidence type="ECO:0000256" key="7">
    <source>
        <dbReference type="SAM" id="Phobius"/>
    </source>
</evidence>
<reference evidence="9" key="2">
    <citation type="submission" date="2023-07" db="EMBL/GenBank/DDBJ databases">
        <authorList>
            <person name="Jung D.-H."/>
        </authorList>
    </citation>
    <scope>NUCLEOTIDE SEQUENCE [LARGE SCALE GENOMIC DNA]</scope>
    <source>
        <strain evidence="9">JA-25</strain>
    </source>
</reference>
<dbReference type="Pfam" id="PF00953">
    <property type="entry name" value="Glycos_transf_4"/>
    <property type="match status" value="1"/>
</dbReference>
<proteinExistence type="predicted"/>
<feature type="transmembrane region" description="Helical" evidence="7">
    <location>
        <begin position="6"/>
        <end position="30"/>
    </location>
</feature>
<keyword evidence="9" id="KW-1185">Reference proteome</keyword>
<evidence type="ECO:0000313" key="8">
    <source>
        <dbReference type="EMBL" id="NID09887.1"/>
    </source>
</evidence>
<evidence type="ECO:0000256" key="1">
    <source>
        <dbReference type="ARBA" id="ARBA00004651"/>
    </source>
</evidence>